<keyword evidence="6" id="KW-1185">Reference proteome</keyword>
<evidence type="ECO:0000256" key="4">
    <source>
        <dbReference type="SAM" id="MobiDB-lite"/>
    </source>
</evidence>
<proteinExistence type="predicted"/>
<evidence type="ECO:0000313" key="5">
    <source>
        <dbReference type="EMBL" id="CAE7803216.1"/>
    </source>
</evidence>
<evidence type="ECO:0000256" key="1">
    <source>
        <dbReference type="ARBA" id="ARBA00022737"/>
    </source>
</evidence>
<dbReference type="Pfam" id="PF00023">
    <property type="entry name" value="Ank"/>
    <property type="match status" value="1"/>
</dbReference>
<dbReference type="PANTHER" id="PTHR24171:SF8">
    <property type="entry name" value="BRCA1-ASSOCIATED RING DOMAIN PROTEIN 1"/>
    <property type="match status" value="1"/>
</dbReference>
<feature type="repeat" description="ANK" evidence="3">
    <location>
        <begin position="79"/>
        <end position="103"/>
    </location>
</feature>
<name>A0A812YZG4_9DINO</name>
<dbReference type="PANTHER" id="PTHR24171">
    <property type="entry name" value="ANKYRIN REPEAT DOMAIN-CONTAINING PROTEIN 39-RELATED"/>
    <property type="match status" value="1"/>
</dbReference>
<dbReference type="PROSITE" id="PS50088">
    <property type="entry name" value="ANK_REPEAT"/>
    <property type="match status" value="3"/>
</dbReference>
<evidence type="ECO:0000313" key="6">
    <source>
        <dbReference type="Proteomes" id="UP000601435"/>
    </source>
</evidence>
<feature type="repeat" description="ANK" evidence="3">
    <location>
        <begin position="46"/>
        <end position="78"/>
    </location>
</feature>
<comment type="caution">
    <text evidence="5">The sequence shown here is derived from an EMBL/GenBank/DDBJ whole genome shotgun (WGS) entry which is preliminary data.</text>
</comment>
<dbReference type="PROSITE" id="PS50297">
    <property type="entry name" value="ANK_REP_REGION"/>
    <property type="match status" value="3"/>
</dbReference>
<organism evidence="5 6">
    <name type="scientific">Symbiodinium necroappetens</name>
    <dbReference type="NCBI Taxonomy" id="1628268"/>
    <lineage>
        <taxon>Eukaryota</taxon>
        <taxon>Sar</taxon>
        <taxon>Alveolata</taxon>
        <taxon>Dinophyceae</taxon>
        <taxon>Suessiales</taxon>
        <taxon>Symbiodiniaceae</taxon>
        <taxon>Symbiodinium</taxon>
    </lineage>
</organism>
<keyword evidence="2 3" id="KW-0040">ANK repeat</keyword>
<feature type="compositionally biased region" description="Basic residues" evidence="4">
    <location>
        <begin position="185"/>
        <end position="205"/>
    </location>
</feature>
<dbReference type="GO" id="GO:0085020">
    <property type="term" value="P:protein K6-linked ubiquitination"/>
    <property type="evidence" value="ECO:0007669"/>
    <property type="project" value="TreeGrafter"/>
</dbReference>
<evidence type="ECO:0000256" key="2">
    <source>
        <dbReference type="ARBA" id="ARBA00023043"/>
    </source>
</evidence>
<dbReference type="Pfam" id="PF12796">
    <property type="entry name" value="Ank_2"/>
    <property type="match status" value="1"/>
</dbReference>
<feature type="region of interest" description="Disordered" evidence="4">
    <location>
        <begin position="179"/>
        <end position="229"/>
    </location>
</feature>
<dbReference type="Proteomes" id="UP000601435">
    <property type="component" value="Unassembled WGS sequence"/>
</dbReference>
<dbReference type="AlphaFoldDB" id="A0A812YZG4"/>
<feature type="region of interest" description="Disordered" evidence="4">
    <location>
        <begin position="242"/>
        <end position="262"/>
    </location>
</feature>
<dbReference type="SMART" id="SM00248">
    <property type="entry name" value="ANK"/>
    <property type="match status" value="3"/>
</dbReference>
<reference evidence="5" key="1">
    <citation type="submission" date="2021-02" db="EMBL/GenBank/DDBJ databases">
        <authorList>
            <person name="Dougan E. K."/>
            <person name="Rhodes N."/>
            <person name="Thang M."/>
            <person name="Chan C."/>
        </authorList>
    </citation>
    <scope>NUCLEOTIDE SEQUENCE</scope>
</reference>
<protein>
    <submittedName>
        <fullName evidence="5">ANKRD11 protein</fullName>
    </submittedName>
</protein>
<dbReference type="InterPro" id="IPR036770">
    <property type="entry name" value="Ankyrin_rpt-contain_sf"/>
</dbReference>
<dbReference type="OrthoDB" id="10264606at2759"/>
<dbReference type="GO" id="GO:0004842">
    <property type="term" value="F:ubiquitin-protein transferase activity"/>
    <property type="evidence" value="ECO:0007669"/>
    <property type="project" value="TreeGrafter"/>
</dbReference>
<dbReference type="SUPFAM" id="SSF48403">
    <property type="entry name" value="Ankyrin repeat"/>
    <property type="match status" value="1"/>
</dbReference>
<feature type="repeat" description="ANK" evidence="3">
    <location>
        <begin position="13"/>
        <end position="45"/>
    </location>
</feature>
<feature type="region of interest" description="Disordered" evidence="4">
    <location>
        <begin position="279"/>
        <end position="301"/>
    </location>
</feature>
<sequence>MVGDKPKHPILESGCTELMQAAYKGDTKKVKALVDGGADVNQQDAYGWTAVRYAVRNRQLKSTETLLDLGADVNIASKTGRTPLMSAAGNGLEELCKMLVEQGDADIMAGAPAADEGGKTAYDLALRTGPLGSDLIRDLVAGLSRRFRPSDVLEILAAADLALLPVTCTCSKTETVFNSNDSNRQHHHCHHHHHHHRHHHHRHRPPAPATATRTVTATTPTAMLRRRRRRLDYDHEHCRPCQSYRESRKSRDKKKRRRAREEPTWAPELLFWSLAAGGQTPGAGEEGWKRNPGPAGGKKCNPVEEIRLSQNQPLLLSSSLATRCLSSFVRSTHESLAF</sequence>
<accession>A0A812YZG4</accession>
<dbReference type="EMBL" id="CAJNJA010044608">
    <property type="protein sequence ID" value="CAE7803216.1"/>
    <property type="molecule type" value="Genomic_DNA"/>
</dbReference>
<dbReference type="Gene3D" id="1.25.40.20">
    <property type="entry name" value="Ankyrin repeat-containing domain"/>
    <property type="match status" value="2"/>
</dbReference>
<gene>
    <name evidence="5" type="primary">ANKRD11</name>
    <name evidence="5" type="ORF">SNEC2469_LOCUS23726</name>
</gene>
<evidence type="ECO:0000256" key="3">
    <source>
        <dbReference type="PROSITE-ProRule" id="PRU00023"/>
    </source>
</evidence>
<keyword evidence="1" id="KW-0677">Repeat</keyword>
<feature type="compositionally biased region" description="Low complexity" evidence="4">
    <location>
        <begin position="209"/>
        <end position="221"/>
    </location>
</feature>
<dbReference type="InterPro" id="IPR002110">
    <property type="entry name" value="Ankyrin_rpt"/>
</dbReference>